<dbReference type="EMBL" id="QJJR01000005">
    <property type="protein sequence ID" value="PXW91513.1"/>
    <property type="molecule type" value="Genomic_DNA"/>
</dbReference>
<feature type="compositionally biased region" description="Polar residues" evidence="1">
    <location>
        <begin position="7"/>
        <end position="19"/>
    </location>
</feature>
<dbReference type="PANTHER" id="PTHR37166">
    <property type="entry name" value="PROTEIN FLAG"/>
    <property type="match status" value="1"/>
</dbReference>
<dbReference type="NCBIfam" id="NF005834">
    <property type="entry name" value="PRK07738.1"/>
    <property type="match status" value="1"/>
</dbReference>
<reference evidence="2 3" key="1">
    <citation type="submission" date="2018-05" db="EMBL/GenBank/DDBJ databases">
        <title>Genomic Encyclopedia of Type Strains, Phase IV (KMG-IV): sequencing the most valuable type-strain genomes for metagenomic binning, comparative biology and taxonomic classification.</title>
        <authorList>
            <person name="Goeker M."/>
        </authorList>
    </citation>
    <scope>NUCLEOTIDE SEQUENCE [LARGE SCALE GENOMIC DNA]</scope>
    <source>
        <strain evidence="2 3">DSM 22440</strain>
    </source>
</reference>
<sequence length="130" mass="14847">MDVSRVLQGTATPVRSPQTEVGEVTSRAPIHQESSQLNTSTEKEPAQRKILPYSKEDRAKMESMVEGLNEFLEPVETSVRFELHDKLERYYVTVVDKNTDEVVREIPPEKMLDMYAAMAEFMGILVDEKV</sequence>
<keyword evidence="3" id="KW-1185">Reference proteome</keyword>
<evidence type="ECO:0000256" key="1">
    <source>
        <dbReference type="SAM" id="MobiDB-lite"/>
    </source>
</evidence>
<gene>
    <name evidence="2" type="ORF">DES38_105134</name>
</gene>
<evidence type="ECO:0000313" key="2">
    <source>
        <dbReference type="EMBL" id="PXW91513.1"/>
    </source>
</evidence>
<dbReference type="Proteomes" id="UP000247922">
    <property type="component" value="Unassembled WGS sequence"/>
</dbReference>
<dbReference type="OrthoDB" id="9799867at2"/>
<keyword evidence="2" id="KW-0282">Flagellum</keyword>
<name>A0A2V3WAT1_9BACI</name>
<comment type="caution">
    <text evidence="2">The sequence shown here is derived from an EMBL/GenBank/DDBJ whole genome shotgun (WGS) entry which is preliminary data.</text>
</comment>
<dbReference type="RefSeq" id="WP_110251287.1">
    <property type="nucleotide sequence ID" value="NZ_QJJR01000005.1"/>
</dbReference>
<dbReference type="InterPro" id="IPR035924">
    <property type="entry name" value="FlaG-like_sf"/>
</dbReference>
<feature type="region of interest" description="Disordered" evidence="1">
    <location>
        <begin position="1"/>
        <end position="55"/>
    </location>
</feature>
<dbReference type="Gene3D" id="3.30.160.170">
    <property type="entry name" value="FlaG-like"/>
    <property type="match status" value="1"/>
</dbReference>
<dbReference type="Pfam" id="PF03646">
    <property type="entry name" value="FlaG"/>
    <property type="match status" value="1"/>
</dbReference>
<keyword evidence="2" id="KW-0966">Cell projection</keyword>
<evidence type="ECO:0000313" key="3">
    <source>
        <dbReference type="Proteomes" id="UP000247922"/>
    </source>
</evidence>
<dbReference type="InterPro" id="IPR005186">
    <property type="entry name" value="FlaG"/>
</dbReference>
<accession>A0A2V3WAT1</accession>
<proteinExistence type="predicted"/>
<keyword evidence="2" id="KW-0969">Cilium</keyword>
<dbReference type="SUPFAM" id="SSF160214">
    <property type="entry name" value="FlaG-like"/>
    <property type="match status" value="1"/>
</dbReference>
<dbReference type="AlphaFoldDB" id="A0A2V3WAT1"/>
<protein>
    <submittedName>
        <fullName evidence="2">Flagellar protein FlaG</fullName>
    </submittedName>
</protein>
<organism evidence="2 3">
    <name type="scientific">Streptohalobacillus salinus</name>
    <dbReference type="NCBI Taxonomy" id="621096"/>
    <lineage>
        <taxon>Bacteria</taxon>
        <taxon>Bacillati</taxon>
        <taxon>Bacillota</taxon>
        <taxon>Bacilli</taxon>
        <taxon>Bacillales</taxon>
        <taxon>Bacillaceae</taxon>
        <taxon>Streptohalobacillus</taxon>
    </lineage>
</organism>
<dbReference type="PANTHER" id="PTHR37166:SF1">
    <property type="entry name" value="PROTEIN FLAG"/>
    <property type="match status" value="1"/>
</dbReference>